<dbReference type="PROSITE" id="PS00191">
    <property type="entry name" value="CYTOCHROME_B5_1"/>
    <property type="match status" value="1"/>
</dbReference>
<dbReference type="InterPro" id="IPR001199">
    <property type="entry name" value="Cyt_B5-like_heme/steroid-bd"/>
</dbReference>
<evidence type="ECO:0000256" key="11">
    <source>
        <dbReference type="ARBA" id="ARBA00047682"/>
    </source>
</evidence>
<dbReference type="EMBL" id="BLXT01001321">
    <property type="protein sequence ID" value="GFN84692.1"/>
    <property type="molecule type" value="Genomic_DNA"/>
</dbReference>
<dbReference type="Pfam" id="PF00173">
    <property type="entry name" value="Cyt-b5"/>
    <property type="match status" value="1"/>
</dbReference>
<dbReference type="InterPro" id="IPR017938">
    <property type="entry name" value="Riboflavin_synthase-like_b-brl"/>
</dbReference>
<comment type="caution">
    <text evidence="15">The sequence shown here is derived from an EMBL/GenBank/DDBJ whole genome shotgun (WGS) entry which is preliminary data.</text>
</comment>
<dbReference type="SUPFAM" id="SSF49764">
    <property type="entry name" value="HSP20-like chaperones"/>
    <property type="match status" value="1"/>
</dbReference>
<evidence type="ECO:0000259" key="12">
    <source>
        <dbReference type="PROSITE" id="PS50255"/>
    </source>
</evidence>
<protein>
    <recommendedName>
        <fullName evidence="3">Cytochrome b5 reductase 4</fullName>
        <ecNumber evidence="2">1.6.2.2</ecNumber>
    </recommendedName>
    <alternativeName>
        <fullName evidence="10">Flavohemoprotein b5/b5R</fullName>
    </alternativeName>
    <alternativeName>
        <fullName evidence="9">cb5/cb5R</fullName>
    </alternativeName>
</protein>
<accession>A0AAV3YQ77</accession>
<keyword evidence="4" id="KW-0349">Heme</keyword>
<dbReference type="InterPro" id="IPR017927">
    <property type="entry name" value="FAD-bd_FR_type"/>
</dbReference>
<dbReference type="PRINTS" id="PR00363">
    <property type="entry name" value="CYTOCHROMEB5"/>
</dbReference>
<dbReference type="AlphaFoldDB" id="A0AAV3YQ77"/>
<dbReference type="SUPFAM" id="SSF52343">
    <property type="entry name" value="Ferredoxin reductase-like, C-terminal NADP-linked domain"/>
    <property type="match status" value="1"/>
</dbReference>
<dbReference type="GO" id="GO:0020037">
    <property type="term" value="F:heme binding"/>
    <property type="evidence" value="ECO:0007669"/>
    <property type="project" value="InterPro"/>
</dbReference>
<organism evidence="15 16">
    <name type="scientific">Plakobranchus ocellatus</name>
    <dbReference type="NCBI Taxonomy" id="259542"/>
    <lineage>
        <taxon>Eukaryota</taxon>
        <taxon>Metazoa</taxon>
        <taxon>Spiralia</taxon>
        <taxon>Lophotrochozoa</taxon>
        <taxon>Mollusca</taxon>
        <taxon>Gastropoda</taxon>
        <taxon>Heterobranchia</taxon>
        <taxon>Euthyneura</taxon>
        <taxon>Panpulmonata</taxon>
        <taxon>Sacoglossa</taxon>
        <taxon>Placobranchoidea</taxon>
        <taxon>Plakobranchidae</taxon>
        <taxon>Plakobranchus</taxon>
    </lineage>
</organism>
<evidence type="ECO:0000256" key="4">
    <source>
        <dbReference type="ARBA" id="ARBA00022617"/>
    </source>
</evidence>
<dbReference type="Pfam" id="PF00970">
    <property type="entry name" value="FAD_binding_6"/>
    <property type="match status" value="1"/>
</dbReference>
<keyword evidence="16" id="KW-1185">Reference proteome</keyword>
<dbReference type="InterPro" id="IPR018506">
    <property type="entry name" value="Cyt_B5_heme-BS"/>
</dbReference>
<dbReference type="SUPFAM" id="SSF63380">
    <property type="entry name" value="Riboflavin synthase domain-like"/>
    <property type="match status" value="1"/>
</dbReference>
<evidence type="ECO:0000313" key="16">
    <source>
        <dbReference type="Proteomes" id="UP000735302"/>
    </source>
</evidence>
<dbReference type="Pfam" id="PF00175">
    <property type="entry name" value="NAD_binding_1"/>
    <property type="match status" value="1"/>
</dbReference>
<keyword evidence="5" id="KW-0479">Metal-binding</keyword>
<feature type="domain" description="CS" evidence="13">
    <location>
        <begin position="199"/>
        <end position="290"/>
    </location>
</feature>
<dbReference type="InterPro" id="IPR036400">
    <property type="entry name" value="Cyt_B5-like_heme/steroid_sf"/>
</dbReference>
<evidence type="ECO:0000256" key="8">
    <source>
        <dbReference type="ARBA" id="ARBA00023027"/>
    </source>
</evidence>
<dbReference type="PANTHER" id="PTHR46237:SF1">
    <property type="entry name" value="CYTOCHROME B5 REDUCTASE 4"/>
    <property type="match status" value="1"/>
</dbReference>
<comment type="catalytic activity">
    <reaction evidence="11">
        <text>2 Fe(III)-[cytochrome b5] + NADH = 2 Fe(II)-[cytochrome b5] + NAD(+) + H(+)</text>
        <dbReference type="Rhea" id="RHEA:46680"/>
        <dbReference type="Rhea" id="RHEA-COMP:10438"/>
        <dbReference type="Rhea" id="RHEA-COMP:10439"/>
        <dbReference type="ChEBI" id="CHEBI:15378"/>
        <dbReference type="ChEBI" id="CHEBI:29033"/>
        <dbReference type="ChEBI" id="CHEBI:29034"/>
        <dbReference type="ChEBI" id="CHEBI:57540"/>
        <dbReference type="ChEBI" id="CHEBI:57945"/>
        <dbReference type="EC" id="1.6.2.2"/>
    </reaction>
</comment>
<evidence type="ECO:0000256" key="2">
    <source>
        <dbReference type="ARBA" id="ARBA00012011"/>
    </source>
</evidence>
<evidence type="ECO:0000256" key="7">
    <source>
        <dbReference type="ARBA" id="ARBA00023004"/>
    </source>
</evidence>
<feature type="domain" description="Cytochrome b5 heme-binding" evidence="12">
    <location>
        <begin position="95"/>
        <end position="171"/>
    </location>
</feature>
<name>A0AAV3YQ77_9GAST</name>
<dbReference type="InterPro" id="IPR051872">
    <property type="entry name" value="Cytochrome_b5/Flavoprotein_Rdt"/>
</dbReference>
<gene>
    <name evidence="15" type="ORF">PoB_001119800</name>
</gene>
<evidence type="ECO:0000256" key="3">
    <source>
        <dbReference type="ARBA" id="ARBA00022339"/>
    </source>
</evidence>
<dbReference type="Pfam" id="PF04969">
    <property type="entry name" value="CS"/>
    <property type="match status" value="1"/>
</dbReference>
<dbReference type="CDD" id="cd06183">
    <property type="entry name" value="cyt_b5_reduct_like"/>
    <property type="match status" value="1"/>
</dbReference>
<dbReference type="PROSITE" id="PS50255">
    <property type="entry name" value="CYTOCHROME_B5_2"/>
    <property type="match status" value="1"/>
</dbReference>
<dbReference type="InterPro" id="IPR001433">
    <property type="entry name" value="OxRdtase_FAD/NAD-bd"/>
</dbReference>
<dbReference type="InterPro" id="IPR039261">
    <property type="entry name" value="FNR_nucleotide-bd"/>
</dbReference>
<dbReference type="FunFam" id="3.10.120.10:FF:000001">
    <property type="entry name" value="Cytochrome b5 reductase 4"/>
    <property type="match status" value="1"/>
</dbReference>
<dbReference type="SMART" id="SM01117">
    <property type="entry name" value="Cyt-b5"/>
    <property type="match status" value="1"/>
</dbReference>
<dbReference type="InterPro" id="IPR008333">
    <property type="entry name" value="Cbr1-like_FAD-bd_dom"/>
</dbReference>
<comment type="similarity">
    <text evidence="1">Belongs to the flavoprotein pyridine nucleotide cytochrome reductase family.</text>
</comment>
<dbReference type="PROSITE" id="PS51203">
    <property type="entry name" value="CS"/>
    <property type="match status" value="1"/>
</dbReference>
<evidence type="ECO:0000259" key="13">
    <source>
        <dbReference type="PROSITE" id="PS51203"/>
    </source>
</evidence>
<keyword evidence="7" id="KW-0408">Iron</keyword>
<dbReference type="PROSITE" id="PS51384">
    <property type="entry name" value="FAD_FR"/>
    <property type="match status" value="1"/>
</dbReference>
<evidence type="ECO:0000256" key="6">
    <source>
        <dbReference type="ARBA" id="ARBA00023002"/>
    </source>
</evidence>
<keyword evidence="6" id="KW-0560">Oxidoreductase</keyword>
<proteinExistence type="inferred from homology"/>
<feature type="domain" description="FAD-binding FR-type" evidence="14">
    <location>
        <begin position="307"/>
        <end position="419"/>
    </location>
</feature>
<dbReference type="PANTHER" id="PTHR46237">
    <property type="entry name" value="CYTOCHROME B5 REDUCTASE 4 FAMILY MEMBER"/>
    <property type="match status" value="1"/>
</dbReference>
<evidence type="ECO:0000256" key="1">
    <source>
        <dbReference type="ARBA" id="ARBA00006105"/>
    </source>
</evidence>
<dbReference type="GO" id="GO:0046872">
    <property type="term" value="F:metal ion binding"/>
    <property type="evidence" value="ECO:0007669"/>
    <property type="project" value="UniProtKB-KW"/>
</dbReference>
<dbReference type="SUPFAM" id="SSF55856">
    <property type="entry name" value="Cytochrome b5-like heme/steroid binding domain"/>
    <property type="match status" value="1"/>
</dbReference>
<dbReference type="Gene3D" id="3.10.120.10">
    <property type="entry name" value="Cytochrome b5-like heme/steroid binding domain"/>
    <property type="match status" value="1"/>
</dbReference>
<evidence type="ECO:0000256" key="5">
    <source>
        <dbReference type="ARBA" id="ARBA00022723"/>
    </source>
</evidence>
<dbReference type="EC" id="1.6.2.2" evidence="2"/>
<keyword evidence="8" id="KW-0520">NAD</keyword>
<dbReference type="Proteomes" id="UP000735302">
    <property type="component" value="Unassembled WGS sequence"/>
</dbReference>
<evidence type="ECO:0000259" key="14">
    <source>
        <dbReference type="PROSITE" id="PS51384"/>
    </source>
</evidence>
<dbReference type="Gene3D" id="3.40.50.80">
    <property type="entry name" value="Nucleotide-binding domain of ferredoxin-NADP reductase (FNR) module"/>
    <property type="match status" value="1"/>
</dbReference>
<dbReference type="InterPro" id="IPR008978">
    <property type="entry name" value="HSP20-like_chaperone"/>
</dbReference>
<dbReference type="InterPro" id="IPR007052">
    <property type="entry name" value="CS_dom"/>
</dbReference>
<dbReference type="GO" id="GO:0005737">
    <property type="term" value="C:cytoplasm"/>
    <property type="evidence" value="ECO:0007669"/>
    <property type="project" value="TreeGrafter"/>
</dbReference>
<dbReference type="GO" id="GO:0090524">
    <property type="term" value="F:cytochrome-b5 reductase activity, acting on NADH"/>
    <property type="evidence" value="ECO:0007669"/>
    <property type="project" value="UniProtKB-EC"/>
</dbReference>
<sequence>MGAGLRRRKANSIERVSKLGCAESKAAANPNRAGGCLNCCTMSGLKVPGTDRNMRESTSELSGRKKVTLAPGHSLMDWIRLGRTKGDLSGVHEKRRDLSLADLALHNTPTDIWMALRGKVYNITPYMDYHPGGADELMRAAGKDGTALFDEIHNWVNVESMLEKCLVGYLSHQESRTTLKEVKPRKPSLANSIQSVPIIPSPTYDWYQTTSDVVVVIYTKWAEMRREFVTVEILPQEVIIQMFVHGFTYFVHFKPSYALDEVPKDAVTMSKDKVEVKLKKVVDQHWPCLGPTLDNDEVYVRTKNLAPKYRKWTVTKNSRVTHNTVLLRLQAPKGFTMVAPLGYHIHVIHNISGMQIGRSYTVMPPSMVDPKSDSEQEEGRAIHLMIKSYPGGTLSPWVTSVKVGEEVMISNFDGNFELKRLHRTTDLIMFAAGSGFTSMACLITYALNDMPNATFPIKLVFYNKTQGDILWRDQLDKLSSRHSRFSVEHILSQEPSNSFWNGLRGRVSSSHIADFVPIPSKDCYPLLCICGPWAYNDAVESLAKLQGLQDEHIHVFSQL</sequence>
<evidence type="ECO:0000313" key="15">
    <source>
        <dbReference type="EMBL" id="GFN84692.1"/>
    </source>
</evidence>
<dbReference type="Gene3D" id="2.40.30.10">
    <property type="entry name" value="Translation factors"/>
    <property type="match status" value="1"/>
</dbReference>
<evidence type="ECO:0000256" key="9">
    <source>
        <dbReference type="ARBA" id="ARBA00030883"/>
    </source>
</evidence>
<reference evidence="15 16" key="1">
    <citation type="journal article" date="2021" name="Elife">
        <title>Chloroplast acquisition without the gene transfer in kleptoplastic sea slugs, Plakobranchus ocellatus.</title>
        <authorList>
            <person name="Maeda T."/>
            <person name="Takahashi S."/>
            <person name="Yoshida T."/>
            <person name="Shimamura S."/>
            <person name="Takaki Y."/>
            <person name="Nagai Y."/>
            <person name="Toyoda A."/>
            <person name="Suzuki Y."/>
            <person name="Arimoto A."/>
            <person name="Ishii H."/>
            <person name="Satoh N."/>
            <person name="Nishiyama T."/>
            <person name="Hasebe M."/>
            <person name="Maruyama T."/>
            <person name="Minagawa J."/>
            <person name="Obokata J."/>
            <person name="Shigenobu S."/>
        </authorList>
    </citation>
    <scope>NUCLEOTIDE SEQUENCE [LARGE SCALE GENOMIC DNA]</scope>
</reference>
<dbReference type="Gene3D" id="2.60.40.790">
    <property type="match status" value="1"/>
</dbReference>
<evidence type="ECO:0000256" key="10">
    <source>
        <dbReference type="ARBA" id="ARBA00031842"/>
    </source>
</evidence>